<evidence type="ECO:0000313" key="3">
    <source>
        <dbReference type="Proteomes" id="UP001177003"/>
    </source>
</evidence>
<dbReference type="EMBL" id="OX465086">
    <property type="protein sequence ID" value="CAI9263499.1"/>
    <property type="molecule type" value="Genomic_DNA"/>
</dbReference>
<dbReference type="AlphaFoldDB" id="A0AA35V7P5"/>
<evidence type="ECO:0000256" key="1">
    <source>
        <dbReference type="SAM" id="MobiDB-lite"/>
    </source>
</evidence>
<evidence type="ECO:0000313" key="2">
    <source>
        <dbReference type="EMBL" id="CAI9263499.1"/>
    </source>
</evidence>
<gene>
    <name evidence="2" type="ORF">LSALG_LOCUS4184</name>
</gene>
<name>A0AA35V7P5_LACSI</name>
<protein>
    <submittedName>
        <fullName evidence="2">Uncharacterized protein</fullName>
    </submittedName>
</protein>
<organism evidence="2 3">
    <name type="scientific">Lactuca saligna</name>
    <name type="common">Willowleaf lettuce</name>
    <dbReference type="NCBI Taxonomy" id="75948"/>
    <lineage>
        <taxon>Eukaryota</taxon>
        <taxon>Viridiplantae</taxon>
        <taxon>Streptophyta</taxon>
        <taxon>Embryophyta</taxon>
        <taxon>Tracheophyta</taxon>
        <taxon>Spermatophyta</taxon>
        <taxon>Magnoliopsida</taxon>
        <taxon>eudicotyledons</taxon>
        <taxon>Gunneridae</taxon>
        <taxon>Pentapetalae</taxon>
        <taxon>asterids</taxon>
        <taxon>campanulids</taxon>
        <taxon>Asterales</taxon>
        <taxon>Asteraceae</taxon>
        <taxon>Cichorioideae</taxon>
        <taxon>Cichorieae</taxon>
        <taxon>Lactucinae</taxon>
        <taxon>Lactuca</taxon>
    </lineage>
</organism>
<sequence>MYACVPNQSAIIQEYKKLPSSCPRELRPVMVRSIEEADKPSNRGKKQDKHSEGLVIKGSKGQTPKKRKTEQAAPSHPKKKKTKKPARRLILQSTSHSDSDYVPTGHKRPSPTVSERESSDEEVSIRGATPPHSPTPEVPVRSKAPSPPPASIPISLPTTFPLLSSSSANPYLEAILKALFSSAVKEHERFISKEAKAIDASTSRCQKASLAVETSTKECNEATTKFEKLISEAQLFLDSLQAAAQKNANTVGF</sequence>
<accession>A0AA35V7P5</accession>
<keyword evidence="3" id="KW-1185">Reference proteome</keyword>
<feature type="compositionally biased region" description="Basic residues" evidence="1">
    <location>
        <begin position="76"/>
        <end position="87"/>
    </location>
</feature>
<feature type="region of interest" description="Disordered" evidence="1">
    <location>
        <begin position="33"/>
        <end position="150"/>
    </location>
</feature>
<reference evidence="2" key="1">
    <citation type="submission" date="2023-04" db="EMBL/GenBank/DDBJ databases">
        <authorList>
            <person name="Vijverberg K."/>
            <person name="Xiong W."/>
            <person name="Schranz E."/>
        </authorList>
    </citation>
    <scope>NUCLEOTIDE SEQUENCE</scope>
</reference>
<proteinExistence type="predicted"/>
<dbReference type="Proteomes" id="UP001177003">
    <property type="component" value="Chromosome 0"/>
</dbReference>